<protein>
    <recommendedName>
        <fullName evidence="2">PKD/Chitinase domain-containing protein</fullName>
    </recommendedName>
</protein>
<feature type="domain" description="PKD/Chitinase" evidence="2">
    <location>
        <begin position="588"/>
        <end position="676"/>
    </location>
</feature>
<accession>A0A9N7JK81</accession>
<keyword evidence="6" id="KW-1185">Reference proteome</keyword>
<feature type="domain" description="PKD/Chitinase" evidence="2">
    <location>
        <begin position="188"/>
        <end position="279"/>
    </location>
</feature>
<dbReference type="InterPro" id="IPR035986">
    <property type="entry name" value="PKD_dom_sf"/>
</dbReference>
<dbReference type="EMBL" id="CP023671">
    <property type="protein sequence ID" value="AYE33880.1"/>
    <property type="molecule type" value="Genomic_DNA"/>
</dbReference>
<gene>
    <name evidence="3" type="ORF">CP523_05010</name>
    <name evidence="4" type="ORF">NH397_13255</name>
</gene>
<dbReference type="EMBL" id="CP099799">
    <property type="protein sequence ID" value="USS00441.1"/>
    <property type="molecule type" value="Genomic_DNA"/>
</dbReference>
<dbReference type="Pfam" id="PF07495">
    <property type="entry name" value="Y_Y_Y"/>
    <property type="match status" value="4"/>
</dbReference>
<reference evidence="4" key="2">
    <citation type="submission" date="2022-06" db="EMBL/GenBank/DDBJ databases">
        <authorList>
            <person name="Holder M.E."/>
            <person name="Ajami N.J."/>
            <person name="Petrosino J.F."/>
        </authorList>
    </citation>
    <scope>NUCLEOTIDE SEQUENCE</scope>
    <source>
        <strain evidence="4">RMA 8861</strain>
    </source>
</reference>
<feature type="domain" description="PKD/Chitinase" evidence="2">
    <location>
        <begin position="290"/>
        <end position="379"/>
    </location>
</feature>
<evidence type="ECO:0000313" key="6">
    <source>
        <dbReference type="Proteomes" id="UP001055437"/>
    </source>
</evidence>
<dbReference type="Gene3D" id="2.60.40.680">
    <property type="match status" value="1"/>
</dbReference>
<dbReference type="GeneID" id="303560040"/>
<dbReference type="SUPFAM" id="SSF49384">
    <property type="entry name" value="Carbohydrate-binding domain"/>
    <property type="match status" value="1"/>
</dbReference>
<reference evidence="3 5" key="1">
    <citation type="submission" date="2017-09" db="EMBL/GenBank/DDBJ databases">
        <authorList>
            <person name="Thomas P."/>
            <person name="Seyboldt C."/>
        </authorList>
    </citation>
    <scope>NUCLEOTIDE SEQUENCE [LARGE SCALE GENOMIC DNA]</scope>
    <source>
        <strain evidence="3 5">DSM 7534</strain>
    </source>
</reference>
<evidence type="ECO:0000313" key="5">
    <source>
        <dbReference type="Proteomes" id="UP000280586"/>
    </source>
</evidence>
<dbReference type="Proteomes" id="UP001055437">
    <property type="component" value="Chromosome"/>
</dbReference>
<evidence type="ECO:0000256" key="1">
    <source>
        <dbReference type="SAM" id="SignalP"/>
    </source>
</evidence>
<organism evidence="3 5">
    <name type="scientific">Clostridium septicum</name>
    <dbReference type="NCBI Taxonomy" id="1504"/>
    <lineage>
        <taxon>Bacteria</taxon>
        <taxon>Bacillati</taxon>
        <taxon>Bacillota</taxon>
        <taxon>Clostridia</taxon>
        <taxon>Eubacteriales</taxon>
        <taxon>Clostridiaceae</taxon>
        <taxon>Clostridium</taxon>
    </lineage>
</organism>
<evidence type="ECO:0000313" key="4">
    <source>
        <dbReference type="EMBL" id="USS00441.1"/>
    </source>
</evidence>
<feature type="signal peptide" evidence="1">
    <location>
        <begin position="1"/>
        <end position="27"/>
    </location>
</feature>
<feature type="domain" description="PKD/Chitinase" evidence="2">
    <location>
        <begin position="490"/>
        <end position="579"/>
    </location>
</feature>
<feature type="chain" id="PRO_5040139733" description="PKD/Chitinase domain-containing protein" evidence="1">
    <location>
        <begin position="28"/>
        <end position="677"/>
    </location>
</feature>
<dbReference type="InterPro" id="IPR022409">
    <property type="entry name" value="PKD/Chitinase_dom"/>
</dbReference>
<dbReference type="InterPro" id="IPR011123">
    <property type="entry name" value="Y_Y_Y"/>
</dbReference>
<dbReference type="AlphaFoldDB" id="A0A9N7JK81"/>
<dbReference type="Proteomes" id="UP000280586">
    <property type="component" value="Chromosome"/>
</dbReference>
<dbReference type="RefSeq" id="WP_120140595.1">
    <property type="nucleotide sequence ID" value="NZ_CP023671.1"/>
</dbReference>
<feature type="domain" description="PKD/Chitinase" evidence="2">
    <location>
        <begin position="390"/>
        <end position="479"/>
    </location>
</feature>
<dbReference type="CDD" id="cd00146">
    <property type="entry name" value="PKD"/>
    <property type="match status" value="3"/>
</dbReference>
<evidence type="ECO:0000259" key="2">
    <source>
        <dbReference type="SMART" id="SM00089"/>
    </source>
</evidence>
<dbReference type="InterPro" id="IPR008965">
    <property type="entry name" value="CBM2/CBM3_carb-bd_dom_sf"/>
</dbReference>
<dbReference type="SMART" id="SM00089">
    <property type="entry name" value="PKD"/>
    <property type="match status" value="5"/>
</dbReference>
<evidence type="ECO:0000313" key="3">
    <source>
        <dbReference type="EMBL" id="AYE33880.1"/>
    </source>
</evidence>
<sequence length="677" mass="74281">MKFKLLNNLKKISLMLCFAMLFQIASINVVKTHAAENAKLTYSIKGETKIGNIVDILVNISNISNLYGGSVDFLYDKSLLEVQSIKTGSIFGSEKVQTPVEKIENGQANLVFTLTGIKDGVKGNGTIAVIKAKILKAGAINLKTTTKNDDLKVNGNNVRVKLVNSNETAIAYASEEKSISSLGNPVKVTELNVNKSTPQVKGSSITFTAKSSGGSTVLYQFWIFDGNSWKMVRDYNKSNTFTWNPSKSGNYKVAVYAKDINSNKALDSSKAMNYNIVDSIGKVDPVKVTELNVNKSAPQVKGSSITFTAKSSGGSTALYQFWIFDGNGWKMVRDYNRSNTFTWNPSKSGNYKVTVYAKDINSNKALDSSKAMNYNIVDSIGKVDPVKVTELNVNKSAPQVKGSSITFTAKSSGGSTALYQFWIFDGNGWKMVRDYNRSNTFTWNPSKSGNYKVTVYAKDINSNKALDSSKAMNYNIVDSIGKVDPVKVTELNVNKSAPQVKGSSITFTAKSSGGSTALYQFWIFDGNGWKMVRDYNKSNTFTWNPSKSGNYKVTVYAKDINSNKALDSSKAMNYNIVDSIAKVDPVVVNSITSDKSAPQAKGTPIKFTAKASGGSTVLYQFWIFDGSSWKMVRDYDKSNTFTWNSSKNGNYRVSVYAKDINSNKALDSSKVMNYTIN</sequence>
<dbReference type="KEGG" id="csep:CP523_05010"/>
<keyword evidence="1" id="KW-0732">Signal</keyword>
<dbReference type="SUPFAM" id="SSF49299">
    <property type="entry name" value="PKD domain"/>
    <property type="match status" value="2"/>
</dbReference>
<name>A0A9N7JK81_CLOSE</name>
<dbReference type="GO" id="GO:0030246">
    <property type="term" value="F:carbohydrate binding"/>
    <property type="evidence" value="ECO:0007669"/>
    <property type="project" value="InterPro"/>
</dbReference>
<dbReference type="CDD" id="cd08547">
    <property type="entry name" value="Type_II_cohesin"/>
    <property type="match status" value="1"/>
</dbReference>
<proteinExistence type="predicted"/>